<dbReference type="PRINTS" id="PR01360">
    <property type="entry name" value="INTRLEUKIN1X"/>
</dbReference>
<sequence>MATTQSMSKPGLYRIRDPLQMVWVLQGNALVAVPANSNVKPVTMCSVPCQHMTSGENSHIYLGVESGGLCLFCMDIQGQPTLQLKEKNIMELYKDPHVQNPFLFLRAMEGATSTFESVAYPSWFIATASVGGQPITLTKDRGRDYNTNFYFEPMGYSRPLRVLGQGQKMSSRTSV</sequence>
<dbReference type="PROSITE" id="PS00253">
    <property type="entry name" value="INTERLEUKIN_1"/>
    <property type="match status" value="1"/>
</dbReference>
<keyword evidence="3 6" id="KW-0964">Secreted</keyword>
<evidence type="ECO:0000256" key="5">
    <source>
        <dbReference type="ARBA" id="ARBA00034096"/>
    </source>
</evidence>
<dbReference type="GO" id="GO:0019221">
    <property type="term" value="P:cytokine-mediated signaling pathway"/>
    <property type="evidence" value="ECO:0007669"/>
    <property type="project" value="TreeGrafter"/>
</dbReference>
<dbReference type="GeneID" id="105303992"/>
<dbReference type="GO" id="GO:0071222">
    <property type="term" value="P:cellular response to lipopolysaccharide"/>
    <property type="evidence" value="ECO:0007669"/>
    <property type="project" value="TreeGrafter"/>
</dbReference>
<dbReference type="RefSeq" id="XP_023377703.1">
    <property type="nucleotide sequence ID" value="XM_023521935.1"/>
</dbReference>
<evidence type="ECO:0000256" key="2">
    <source>
        <dbReference type="ARBA" id="ARBA00010448"/>
    </source>
</evidence>
<dbReference type="OrthoDB" id="9449069at2759"/>
<dbReference type="FunFam" id="2.80.10.50:FF:000013">
    <property type="entry name" value="Interleukin-1"/>
    <property type="match status" value="1"/>
</dbReference>
<dbReference type="PRINTS" id="PR00264">
    <property type="entry name" value="INTERLEUKIN1"/>
</dbReference>
<evidence type="ECO:0000256" key="4">
    <source>
        <dbReference type="ARBA" id="ARBA00023157"/>
    </source>
</evidence>
<comment type="function">
    <text evidence="5">Anti-inflammatory antagonist of interleukin-1 family of proinflammatory cytokines such as interleukin-1beta/IL1B and interleukin-1alpha/IL1A. Protects from immune dysregulation and uncontrolled systemic inflammation triggered by IL1 for a range of innate stimulatory agents such as pathogens.</text>
</comment>
<dbReference type="GO" id="GO:0002437">
    <property type="term" value="P:inflammatory response to antigenic stimulus"/>
    <property type="evidence" value="ECO:0007669"/>
    <property type="project" value="TreeGrafter"/>
</dbReference>
<dbReference type="Pfam" id="PF00340">
    <property type="entry name" value="IL1"/>
    <property type="match status" value="1"/>
</dbReference>
<dbReference type="AlphaFoldDB" id="A0A6P6BRJ2"/>
<dbReference type="GO" id="GO:0045582">
    <property type="term" value="P:positive regulation of T cell differentiation"/>
    <property type="evidence" value="ECO:0007669"/>
    <property type="project" value="TreeGrafter"/>
</dbReference>
<dbReference type="KEGG" id="pvp:105303992"/>
<reference evidence="8" key="1">
    <citation type="submission" date="2025-08" db="UniProtKB">
        <authorList>
            <consortium name="RefSeq"/>
        </authorList>
    </citation>
    <scope>IDENTIFICATION</scope>
    <source>
        <tissue evidence="8">Kidney</tissue>
    </source>
</reference>
<dbReference type="InterPro" id="IPR008996">
    <property type="entry name" value="IL1/FGF"/>
</dbReference>
<dbReference type="InterPro" id="IPR020877">
    <property type="entry name" value="IL-1_CS"/>
</dbReference>
<name>A0A6P6BRJ2_PTEVA</name>
<dbReference type="SUPFAM" id="SSF50353">
    <property type="entry name" value="Cytokine"/>
    <property type="match status" value="1"/>
</dbReference>
<dbReference type="Proteomes" id="UP000515202">
    <property type="component" value="Unplaced"/>
</dbReference>
<comment type="subcellular location">
    <subcellularLocation>
        <location evidence="1 6">Secreted</location>
    </subcellularLocation>
</comment>
<dbReference type="SMART" id="SM00125">
    <property type="entry name" value="IL1"/>
    <property type="match status" value="1"/>
</dbReference>
<evidence type="ECO:0000313" key="8">
    <source>
        <dbReference type="RefSeq" id="XP_023377703.1"/>
    </source>
</evidence>
<dbReference type="GO" id="GO:0005125">
    <property type="term" value="F:cytokine activity"/>
    <property type="evidence" value="ECO:0007669"/>
    <property type="project" value="UniProtKB-UniRule"/>
</dbReference>
<organism evidence="7 8">
    <name type="scientific">Pteropus vampyrus</name>
    <name type="common">Large flying fox</name>
    <dbReference type="NCBI Taxonomy" id="132908"/>
    <lineage>
        <taxon>Eukaryota</taxon>
        <taxon>Metazoa</taxon>
        <taxon>Chordata</taxon>
        <taxon>Craniata</taxon>
        <taxon>Vertebrata</taxon>
        <taxon>Euteleostomi</taxon>
        <taxon>Mammalia</taxon>
        <taxon>Eutheria</taxon>
        <taxon>Laurasiatheria</taxon>
        <taxon>Chiroptera</taxon>
        <taxon>Yinpterochiroptera</taxon>
        <taxon>Pteropodoidea</taxon>
        <taxon>Pteropodidae</taxon>
        <taxon>Pteropodinae</taxon>
        <taxon>Pteropus</taxon>
    </lineage>
</organism>
<comment type="similarity">
    <text evidence="2 6">Belongs to the IL-1 family.</text>
</comment>
<dbReference type="CDD" id="cd23300">
    <property type="entry name" value="beta-trefoil_IL36"/>
    <property type="match status" value="1"/>
</dbReference>
<dbReference type="GO" id="GO:0005615">
    <property type="term" value="C:extracellular space"/>
    <property type="evidence" value="ECO:0007669"/>
    <property type="project" value="InterPro"/>
</dbReference>
<evidence type="ECO:0000313" key="7">
    <source>
        <dbReference type="Proteomes" id="UP000515202"/>
    </source>
</evidence>
<dbReference type="GO" id="GO:0010628">
    <property type="term" value="P:positive regulation of gene expression"/>
    <property type="evidence" value="ECO:0007669"/>
    <property type="project" value="TreeGrafter"/>
</dbReference>
<evidence type="ECO:0000256" key="3">
    <source>
        <dbReference type="ARBA" id="ARBA00022525"/>
    </source>
</evidence>
<dbReference type="Gene3D" id="2.80.10.50">
    <property type="match status" value="1"/>
</dbReference>
<dbReference type="InterPro" id="IPR000975">
    <property type="entry name" value="IL-1_fam"/>
</dbReference>
<protein>
    <recommendedName>
        <fullName evidence="6">Interleukin-1</fullName>
    </recommendedName>
</protein>
<evidence type="ECO:0000256" key="6">
    <source>
        <dbReference type="RuleBase" id="RU003753"/>
    </source>
</evidence>
<accession>A0A6P6BRJ2</accession>
<dbReference type="InterPro" id="IPR003297">
    <property type="entry name" value="IL-1RA/IL-36"/>
</dbReference>
<keyword evidence="7" id="KW-1185">Reference proteome</keyword>
<dbReference type="PANTHER" id="PTHR10078">
    <property type="entry name" value="INTERLEUKIN-1 FAMILY MEMBER"/>
    <property type="match status" value="1"/>
</dbReference>
<evidence type="ECO:0000256" key="1">
    <source>
        <dbReference type="ARBA" id="ARBA00004613"/>
    </source>
</evidence>
<dbReference type="GO" id="GO:0005149">
    <property type="term" value="F:interleukin-1 receptor binding"/>
    <property type="evidence" value="ECO:0007669"/>
    <property type="project" value="UniProtKB-UniRule"/>
</dbReference>
<dbReference type="PANTHER" id="PTHR10078:SF24">
    <property type="entry name" value="INTERLEUKIN-36 BETA"/>
    <property type="match status" value="1"/>
</dbReference>
<keyword evidence="4" id="KW-1015">Disulfide bond</keyword>
<gene>
    <name evidence="8" type="primary">LOC105303992</name>
</gene>
<proteinExistence type="inferred from homology"/>